<dbReference type="GO" id="GO:0007015">
    <property type="term" value="P:actin filament organization"/>
    <property type="evidence" value="ECO:0007669"/>
    <property type="project" value="TreeGrafter"/>
</dbReference>
<feature type="region of interest" description="Disordered" evidence="8">
    <location>
        <begin position="310"/>
        <end position="389"/>
    </location>
</feature>
<dbReference type="PANTHER" id="PTHR12276:SF110">
    <property type="entry name" value="EPSIN-1-RELATED"/>
    <property type="match status" value="1"/>
</dbReference>
<dbReference type="OrthoDB" id="4033880at2759"/>
<keyword evidence="7" id="KW-0175">Coiled coil</keyword>
<dbReference type="CDD" id="cd16991">
    <property type="entry name" value="ENTH_Ent1_Ent2"/>
    <property type="match status" value="1"/>
</dbReference>
<evidence type="ECO:0000256" key="1">
    <source>
        <dbReference type="ARBA" id="ARBA00004170"/>
    </source>
</evidence>
<feature type="compositionally biased region" description="Low complexity" evidence="8">
    <location>
        <begin position="310"/>
        <end position="319"/>
    </location>
</feature>
<comment type="subcellular location">
    <subcellularLocation>
        <location evidence="2">Cytoplasm</location>
    </subcellularLocation>
    <subcellularLocation>
        <location evidence="1">Membrane</location>
        <topology evidence="1">Peripheral membrane protein</topology>
    </subcellularLocation>
</comment>
<comment type="caution">
    <text evidence="10">The sequence shown here is derived from an EMBL/GenBank/DDBJ whole genome shotgun (WGS) entry which is preliminary data.</text>
</comment>
<keyword evidence="5" id="KW-0597">Phosphoprotein</keyword>
<dbReference type="GO" id="GO:0005543">
    <property type="term" value="F:phospholipid binding"/>
    <property type="evidence" value="ECO:0007669"/>
    <property type="project" value="TreeGrafter"/>
</dbReference>
<dbReference type="PROSITE" id="PS50942">
    <property type="entry name" value="ENTH"/>
    <property type="match status" value="1"/>
</dbReference>
<feature type="region of interest" description="Disordered" evidence="8">
    <location>
        <begin position="461"/>
        <end position="506"/>
    </location>
</feature>
<comment type="similarity">
    <text evidence="3">Belongs to the epsin family.</text>
</comment>
<feature type="compositionally biased region" description="Low complexity" evidence="8">
    <location>
        <begin position="334"/>
        <end position="378"/>
    </location>
</feature>
<feature type="compositionally biased region" description="Polar residues" evidence="8">
    <location>
        <begin position="379"/>
        <end position="389"/>
    </location>
</feature>
<evidence type="ECO:0000256" key="6">
    <source>
        <dbReference type="ARBA" id="ARBA00023121"/>
    </source>
</evidence>
<dbReference type="InterPro" id="IPR003903">
    <property type="entry name" value="UIM_dom"/>
</dbReference>
<dbReference type="GO" id="GO:0005886">
    <property type="term" value="C:plasma membrane"/>
    <property type="evidence" value="ECO:0007669"/>
    <property type="project" value="TreeGrafter"/>
</dbReference>
<dbReference type="InterPro" id="IPR008942">
    <property type="entry name" value="ENTH_VHS"/>
</dbReference>
<dbReference type="GO" id="GO:0005768">
    <property type="term" value="C:endosome"/>
    <property type="evidence" value="ECO:0007669"/>
    <property type="project" value="TreeGrafter"/>
</dbReference>
<proteinExistence type="inferred from homology"/>
<dbReference type="GO" id="GO:0030125">
    <property type="term" value="C:clathrin vesicle coat"/>
    <property type="evidence" value="ECO:0007669"/>
    <property type="project" value="TreeGrafter"/>
</dbReference>
<evidence type="ECO:0000256" key="4">
    <source>
        <dbReference type="ARBA" id="ARBA00022490"/>
    </source>
</evidence>
<evidence type="ECO:0000313" key="10">
    <source>
        <dbReference type="EMBL" id="CAH2355511.1"/>
    </source>
</evidence>
<accession>A0A9P0QWA7</accession>
<dbReference type="EMBL" id="CAKXYY010000027">
    <property type="protein sequence ID" value="CAH2355511.1"/>
    <property type="molecule type" value="Genomic_DNA"/>
</dbReference>
<dbReference type="Gene3D" id="1.25.40.90">
    <property type="match status" value="1"/>
</dbReference>
<dbReference type="PANTHER" id="PTHR12276">
    <property type="entry name" value="EPSIN/ENT-RELATED"/>
    <property type="match status" value="1"/>
</dbReference>
<dbReference type="GO" id="GO:0006897">
    <property type="term" value="P:endocytosis"/>
    <property type="evidence" value="ECO:0007669"/>
    <property type="project" value="TreeGrafter"/>
</dbReference>
<organism evidence="10 11">
    <name type="scientific">[Candida] railenensis</name>
    <dbReference type="NCBI Taxonomy" id="45579"/>
    <lineage>
        <taxon>Eukaryota</taxon>
        <taxon>Fungi</taxon>
        <taxon>Dikarya</taxon>
        <taxon>Ascomycota</taxon>
        <taxon>Saccharomycotina</taxon>
        <taxon>Pichiomycetes</taxon>
        <taxon>Debaryomycetaceae</taxon>
        <taxon>Kurtzmaniella</taxon>
    </lineage>
</organism>
<dbReference type="FunFam" id="1.25.40.90:FF:000006">
    <property type="entry name" value="Clathrin interactor 1"/>
    <property type="match status" value="1"/>
</dbReference>
<feature type="compositionally biased region" description="Polar residues" evidence="8">
    <location>
        <begin position="487"/>
        <end position="499"/>
    </location>
</feature>
<dbReference type="PROSITE" id="PS50330">
    <property type="entry name" value="UIM"/>
    <property type="match status" value="2"/>
</dbReference>
<protein>
    <submittedName>
        <fullName evidence="10">Epsin-1</fullName>
    </submittedName>
</protein>
<evidence type="ECO:0000256" key="5">
    <source>
        <dbReference type="ARBA" id="ARBA00022553"/>
    </source>
</evidence>
<name>A0A9P0QWA7_9ASCO</name>
<feature type="region of interest" description="Disordered" evidence="8">
    <location>
        <begin position="142"/>
        <end position="180"/>
    </location>
</feature>
<keyword evidence="6" id="KW-0446">Lipid-binding</keyword>
<dbReference type="AlphaFoldDB" id="A0A9P0QWA7"/>
<evidence type="ECO:0000313" key="11">
    <source>
        <dbReference type="Proteomes" id="UP000837801"/>
    </source>
</evidence>
<sequence length="506" mass="57217">MSKSFVRSIKNVANGYSSVQVLVRNATSNDSTGPTTYDMEEISALTYSSQTDFLEIMDMLDRRLNDKGKNWRHVAKSLTVLDYLVRFGSEKCVMWARDNLYIVKTLREFIHFDETENDQGALIRVKAKELVSLLRDDERLKHERELAAKSQDPSRAGNKRERRNRTNTNSSRGGRDEPYDDELQQALELSRLTAEEEQRRLQQAQAAADPDLEAALKLSMEEEEMRKQKRLQNENLLDLSDEPPQQQYYMVTGFQQQQQPQQQFYTGNPYQQYDMFGNPIQNPIQTGYYQQQQPQFFQQQTQPQFTGFNYQPQQQQQPQEALQPLKTGSNNPFALQSEQPQQSSQPAQPSLSALAEEQQRPQFFTQPQQQQASPIKQQNTSSSKFNDSTHSELNNLLAQGTGIDTFGNTGASRIPHQHTRTTQFISSAGTGIKPSYGDVRLTTNATGNPFLNTGIGYQGTQSQAQAGSSNAHSQINPAYTGYGFGNAPQQQGQQRNGETGPSLIDI</sequence>
<dbReference type="SUPFAM" id="SSF48464">
    <property type="entry name" value="ENTH/VHS domain"/>
    <property type="match status" value="1"/>
</dbReference>
<dbReference type="SMART" id="SM00273">
    <property type="entry name" value="ENTH"/>
    <property type="match status" value="1"/>
</dbReference>
<feature type="coiled-coil region" evidence="7">
    <location>
        <begin position="187"/>
        <end position="242"/>
    </location>
</feature>
<feature type="compositionally biased region" description="Low complexity" evidence="8">
    <location>
        <begin position="461"/>
        <end position="474"/>
    </location>
</feature>
<evidence type="ECO:0000256" key="8">
    <source>
        <dbReference type="SAM" id="MobiDB-lite"/>
    </source>
</evidence>
<feature type="domain" description="ENTH" evidence="9">
    <location>
        <begin position="11"/>
        <end position="144"/>
    </location>
</feature>
<reference evidence="10" key="1">
    <citation type="submission" date="2022-03" db="EMBL/GenBank/DDBJ databases">
        <authorList>
            <person name="Legras J.-L."/>
            <person name="Devillers H."/>
            <person name="Grondin C."/>
        </authorList>
    </citation>
    <scope>NUCLEOTIDE SEQUENCE</scope>
    <source>
        <strain evidence="10">CLIB 1423</strain>
    </source>
</reference>
<keyword evidence="4" id="KW-0963">Cytoplasm</keyword>
<evidence type="ECO:0000256" key="7">
    <source>
        <dbReference type="SAM" id="Coils"/>
    </source>
</evidence>
<evidence type="ECO:0000259" key="9">
    <source>
        <dbReference type="PROSITE" id="PS50942"/>
    </source>
</evidence>
<evidence type="ECO:0000256" key="3">
    <source>
        <dbReference type="ARBA" id="ARBA00010130"/>
    </source>
</evidence>
<dbReference type="Pfam" id="PF01417">
    <property type="entry name" value="ENTH"/>
    <property type="match status" value="1"/>
</dbReference>
<dbReference type="GO" id="GO:0030276">
    <property type="term" value="F:clathrin binding"/>
    <property type="evidence" value="ECO:0007669"/>
    <property type="project" value="TreeGrafter"/>
</dbReference>
<dbReference type="SMART" id="SM00726">
    <property type="entry name" value="UIM"/>
    <property type="match status" value="2"/>
</dbReference>
<dbReference type="InterPro" id="IPR013809">
    <property type="entry name" value="ENTH"/>
</dbReference>
<keyword evidence="11" id="KW-1185">Reference proteome</keyword>
<gene>
    <name evidence="10" type="ORF">CLIB1423_27S01244</name>
</gene>
<evidence type="ECO:0000256" key="2">
    <source>
        <dbReference type="ARBA" id="ARBA00004496"/>
    </source>
</evidence>
<dbReference type="Proteomes" id="UP000837801">
    <property type="component" value="Unassembled WGS sequence"/>
</dbReference>